<keyword evidence="6" id="KW-1133">Transmembrane helix</keyword>
<dbReference type="GO" id="GO:0004674">
    <property type="term" value="F:protein serine/threonine kinase activity"/>
    <property type="evidence" value="ECO:0007669"/>
    <property type="project" value="TreeGrafter"/>
</dbReference>
<dbReference type="Proteomes" id="UP000486351">
    <property type="component" value="Unassembled WGS sequence"/>
</dbReference>
<feature type="transmembrane region" description="Helical" evidence="6">
    <location>
        <begin position="132"/>
        <end position="149"/>
    </location>
</feature>
<proteinExistence type="predicted"/>
<evidence type="ECO:0000313" key="8">
    <source>
        <dbReference type="EMBL" id="KAE9339700.1"/>
    </source>
</evidence>
<feature type="transmembrane region" description="Helical" evidence="6">
    <location>
        <begin position="47"/>
        <end position="69"/>
    </location>
</feature>
<reference evidence="8 9" key="1">
    <citation type="submission" date="2018-09" db="EMBL/GenBank/DDBJ databases">
        <title>Genomic investigation of the strawberry pathogen Phytophthora fragariae indicates pathogenicity is determined by transcriptional variation in three key races.</title>
        <authorList>
            <person name="Adams T.M."/>
            <person name="Armitage A.D."/>
            <person name="Sobczyk M.K."/>
            <person name="Bates H.J."/>
            <person name="Dunwell J.M."/>
            <person name="Nellist C.F."/>
            <person name="Harrison R.J."/>
        </authorList>
    </citation>
    <scope>NUCLEOTIDE SEQUENCE [LARGE SCALE GENOMIC DNA]</scope>
    <source>
        <strain evidence="8 9">NOV-77</strain>
    </source>
</reference>
<dbReference type="InterPro" id="IPR017441">
    <property type="entry name" value="Protein_kinase_ATP_BS"/>
</dbReference>
<dbReference type="PANTHER" id="PTHR44329:SF288">
    <property type="entry name" value="MITOGEN-ACTIVATED PROTEIN KINASE KINASE KINASE 20"/>
    <property type="match status" value="1"/>
</dbReference>
<evidence type="ECO:0000256" key="6">
    <source>
        <dbReference type="SAM" id="Phobius"/>
    </source>
</evidence>
<dbReference type="InterPro" id="IPR011009">
    <property type="entry name" value="Kinase-like_dom_sf"/>
</dbReference>
<keyword evidence="4 5" id="KW-0067">ATP-binding</keyword>
<comment type="caution">
    <text evidence="8">The sequence shown here is derived from an EMBL/GenBank/DDBJ whole genome shotgun (WGS) entry which is preliminary data.</text>
</comment>
<dbReference type="SUPFAM" id="SSF56112">
    <property type="entry name" value="Protein kinase-like (PK-like)"/>
    <property type="match status" value="1"/>
</dbReference>
<organism evidence="8 9">
    <name type="scientific">Phytophthora fragariae</name>
    <dbReference type="NCBI Taxonomy" id="53985"/>
    <lineage>
        <taxon>Eukaryota</taxon>
        <taxon>Sar</taxon>
        <taxon>Stramenopiles</taxon>
        <taxon>Oomycota</taxon>
        <taxon>Peronosporomycetes</taxon>
        <taxon>Peronosporales</taxon>
        <taxon>Peronosporaceae</taxon>
        <taxon>Phytophthora</taxon>
    </lineage>
</organism>
<evidence type="ECO:0000256" key="4">
    <source>
        <dbReference type="ARBA" id="ARBA00022840"/>
    </source>
</evidence>
<evidence type="ECO:0000259" key="7">
    <source>
        <dbReference type="PROSITE" id="PS50011"/>
    </source>
</evidence>
<keyword evidence="1" id="KW-0808">Transferase</keyword>
<sequence>MAPSPSEWLVAWRAVHWTCLGAGAVAALFLLLHSVTFHRLKRRMADLLLSGIALADVGFVGLEALQQAVRSSYFARYRREDAGERHPRYSTGDFALTLGARFCFFMSFYWIANLSLLMRLGSFEALHVRRSLLLSTLVSLVYGCMHAILPTLSDADNSGPAYTVTAVLLLVMQATPLLLIVANLHAVRRSRLNASTQGRNVIRRLTGYCVCAAVFTMPYALVLVLSQELLGVGTVAETLNYFVPVANALLFGTSLSCCCCCATATETLPTQQDKAREDDTPSSSIDISAGVLTDGSATPGSTGYTGMPTGGGGVLGIRDGLLAGGPIAEMVTEGPAVKIGEGSSAEVFKAQWLGITVALKCLRFHAGSSSEAELYMTHLGELRTEFLDEAVLAAQLRHPNITLFIKMGTYKGSLCLVNEYCARGSLRDVLRANPLMEWNTKVRLAFEAAKGLAFMHNREPIYLHRDLKASNILVTADWTAKIADFGIARIATDFTVKKQHISQKLSSQSFQLLQSIGESVVMMDNAASELMTTFAGTWRWNAPEIMKNPNECRFNRETDMYSFGVALWEILTNGAVPFGNVDFDHQVRQLVAAGERPALPPAYLRRAPPEFVEVMCACWHQRPEKRPSAQDVMLRLGSLSYTLSNGSEFYTSSQGTARYVFSDNYYQAMDSGQSCPGLW</sequence>
<dbReference type="PANTHER" id="PTHR44329">
    <property type="entry name" value="SERINE/THREONINE-PROTEIN KINASE TNNI3K-RELATED"/>
    <property type="match status" value="1"/>
</dbReference>
<keyword evidence="6" id="KW-0812">Transmembrane</keyword>
<evidence type="ECO:0000256" key="1">
    <source>
        <dbReference type="ARBA" id="ARBA00022679"/>
    </source>
</evidence>
<feature type="domain" description="Protein kinase" evidence="7">
    <location>
        <begin position="333"/>
        <end position="650"/>
    </location>
</feature>
<dbReference type="Gene3D" id="1.10.510.10">
    <property type="entry name" value="Transferase(Phosphotransferase) domain 1"/>
    <property type="match status" value="1"/>
</dbReference>
<dbReference type="AlphaFoldDB" id="A0A6G0RS83"/>
<keyword evidence="2 5" id="KW-0547">Nucleotide-binding</keyword>
<dbReference type="SMART" id="SM00220">
    <property type="entry name" value="S_TKc"/>
    <property type="match status" value="1"/>
</dbReference>
<dbReference type="PROSITE" id="PS00108">
    <property type="entry name" value="PROTEIN_KINASE_ST"/>
    <property type="match status" value="1"/>
</dbReference>
<dbReference type="PROSITE" id="PS50011">
    <property type="entry name" value="PROTEIN_KINASE_DOM"/>
    <property type="match status" value="1"/>
</dbReference>
<keyword evidence="3" id="KW-0418">Kinase</keyword>
<dbReference type="InterPro" id="IPR051681">
    <property type="entry name" value="Ser/Thr_Kinases-Pseudokinases"/>
</dbReference>
<name>A0A6G0RS83_9STRA</name>
<feature type="transmembrane region" description="Helical" evidence="6">
    <location>
        <begin position="205"/>
        <end position="225"/>
    </location>
</feature>
<dbReference type="InterPro" id="IPR008271">
    <property type="entry name" value="Ser/Thr_kinase_AS"/>
</dbReference>
<dbReference type="SUPFAM" id="SSF81321">
    <property type="entry name" value="Family A G protein-coupled receptor-like"/>
    <property type="match status" value="1"/>
</dbReference>
<dbReference type="InterPro" id="IPR000719">
    <property type="entry name" value="Prot_kinase_dom"/>
</dbReference>
<keyword evidence="6" id="KW-0472">Membrane</keyword>
<dbReference type="EMBL" id="QXFY01000612">
    <property type="protein sequence ID" value="KAE9339700.1"/>
    <property type="molecule type" value="Genomic_DNA"/>
</dbReference>
<evidence type="ECO:0000256" key="2">
    <source>
        <dbReference type="ARBA" id="ARBA00022741"/>
    </source>
</evidence>
<accession>A0A6G0RS83</accession>
<feature type="binding site" evidence="5">
    <location>
        <position position="360"/>
    </location>
    <ligand>
        <name>ATP</name>
        <dbReference type="ChEBI" id="CHEBI:30616"/>
    </ligand>
</feature>
<evidence type="ECO:0000256" key="5">
    <source>
        <dbReference type="PROSITE-ProRule" id="PRU10141"/>
    </source>
</evidence>
<feature type="transmembrane region" description="Helical" evidence="6">
    <location>
        <begin position="89"/>
        <end position="111"/>
    </location>
</feature>
<evidence type="ECO:0000313" key="9">
    <source>
        <dbReference type="Proteomes" id="UP000486351"/>
    </source>
</evidence>
<dbReference type="PROSITE" id="PS00107">
    <property type="entry name" value="PROTEIN_KINASE_ATP"/>
    <property type="match status" value="1"/>
</dbReference>
<dbReference type="GO" id="GO:0005524">
    <property type="term" value="F:ATP binding"/>
    <property type="evidence" value="ECO:0007669"/>
    <property type="project" value="UniProtKB-UniRule"/>
</dbReference>
<gene>
    <name evidence="8" type="ORF">PF008_g11451</name>
</gene>
<feature type="transmembrane region" description="Helical" evidence="6">
    <location>
        <begin position="14"/>
        <end position="35"/>
    </location>
</feature>
<dbReference type="Pfam" id="PF00069">
    <property type="entry name" value="Pkinase"/>
    <property type="match status" value="1"/>
</dbReference>
<evidence type="ECO:0000256" key="3">
    <source>
        <dbReference type="ARBA" id="ARBA00022777"/>
    </source>
</evidence>
<protein>
    <recommendedName>
        <fullName evidence="7">Protein kinase domain-containing protein</fullName>
    </recommendedName>
</protein>
<feature type="transmembrane region" description="Helical" evidence="6">
    <location>
        <begin position="161"/>
        <end position="184"/>
    </location>
</feature>